<dbReference type="SUPFAM" id="SSF55874">
    <property type="entry name" value="ATPase domain of HSP90 chaperone/DNA topoisomerase II/histidine kinase"/>
    <property type="match status" value="1"/>
</dbReference>
<dbReference type="PROSITE" id="PS50885">
    <property type="entry name" value="HAMP"/>
    <property type="match status" value="1"/>
</dbReference>
<evidence type="ECO:0000256" key="2">
    <source>
        <dbReference type="ARBA" id="ARBA00004651"/>
    </source>
</evidence>
<feature type="domain" description="HAMP" evidence="14">
    <location>
        <begin position="191"/>
        <end position="244"/>
    </location>
</feature>
<evidence type="ECO:0000313" key="16">
    <source>
        <dbReference type="Proteomes" id="UP001156102"/>
    </source>
</evidence>
<comment type="subcellular location">
    <subcellularLocation>
        <location evidence="2">Cell membrane</location>
        <topology evidence="2">Multi-pass membrane protein</topology>
    </subcellularLocation>
</comment>
<evidence type="ECO:0000259" key="14">
    <source>
        <dbReference type="PROSITE" id="PS50885"/>
    </source>
</evidence>
<dbReference type="PANTHER" id="PTHR43711:SF28">
    <property type="entry name" value="SENSOR HISTIDINE KINASE YXDK"/>
    <property type="match status" value="1"/>
</dbReference>
<feature type="domain" description="Histidine kinase" evidence="13">
    <location>
        <begin position="259"/>
        <end position="473"/>
    </location>
</feature>
<dbReference type="InterPro" id="IPR003661">
    <property type="entry name" value="HisK_dim/P_dom"/>
</dbReference>
<comment type="catalytic activity">
    <reaction evidence="1">
        <text>ATP + protein L-histidine = ADP + protein N-phospho-L-histidine.</text>
        <dbReference type="EC" id="2.7.13.3"/>
    </reaction>
</comment>
<keyword evidence="7" id="KW-0547">Nucleotide-binding</keyword>
<organism evidence="15 16">
    <name type="scientific">Ectobacillus ponti</name>
    <dbReference type="NCBI Taxonomy" id="2961894"/>
    <lineage>
        <taxon>Bacteria</taxon>
        <taxon>Bacillati</taxon>
        <taxon>Bacillota</taxon>
        <taxon>Bacilli</taxon>
        <taxon>Bacillales</taxon>
        <taxon>Bacillaceae</taxon>
        <taxon>Ectobacillus</taxon>
    </lineage>
</organism>
<dbReference type="PROSITE" id="PS50109">
    <property type="entry name" value="HIS_KIN"/>
    <property type="match status" value="1"/>
</dbReference>
<dbReference type="Pfam" id="PF00672">
    <property type="entry name" value="HAMP"/>
    <property type="match status" value="1"/>
</dbReference>
<keyword evidence="11 12" id="KW-0472">Membrane</keyword>
<dbReference type="Gene3D" id="3.30.565.10">
    <property type="entry name" value="Histidine kinase-like ATPase, C-terminal domain"/>
    <property type="match status" value="1"/>
</dbReference>
<keyword evidence="8 15" id="KW-0418">Kinase</keyword>
<dbReference type="CDD" id="cd00075">
    <property type="entry name" value="HATPase"/>
    <property type="match status" value="1"/>
</dbReference>
<evidence type="ECO:0000256" key="8">
    <source>
        <dbReference type="ARBA" id="ARBA00022777"/>
    </source>
</evidence>
<dbReference type="InterPro" id="IPR003660">
    <property type="entry name" value="HAMP_dom"/>
</dbReference>
<dbReference type="CDD" id="cd06225">
    <property type="entry name" value="HAMP"/>
    <property type="match status" value="1"/>
</dbReference>
<evidence type="ECO:0000256" key="7">
    <source>
        <dbReference type="ARBA" id="ARBA00022741"/>
    </source>
</evidence>
<reference evidence="15" key="1">
    <citation type="submission" date="2022-07" db="EMBL/GenBank/DDBJ databases">
        <authorList>
            <person name="Li W.-J."/>
            <person name="Deng Q.-Q."/>
        </authorList>
    </citation>
    <scope>NUCLEOTIDE SEQUENCE</scope>
    <source>
        <strain evidence="15">SYSU M60031</strain>
    </source>
</reference>
<accession>A0AA42BRP5</accession>
<dbReference type="EC" id="2.7.13.3" evidence="3"/>
<protein>
    <recommendedName>
        <fullName evidence="3">histidine kinase</fullName>
        <ecNumber evidence="3">2.7.13.3</ecNumber>
    </recommendedName>
</protein>
<evidence type="ECO:0000256" key="10">
    <source>
        <dbReference type="ARBA" id="ARBA00023012"/>
    </source>
</evidence>
<dbReference type="GO" id="GO:0000155">
    <property type="term" value="F:phosphorelay sensor kinase activity"/>
    <property type="evidence" value="ECO:0007669"/>
    <property type="project" value="InterPro"/>
</dbReference>
<dbReference type="SMART" id="SM00304">
    <property type="entry name" value="HAMP"/>
    <property type="match status" value="1"/>
</dbReference>
<dbReference type="InterPro" id="IPR036890">
    <property type="entry name" value="HATPase_C_sf"/>
</dbReference>
<gene>
    <name evidence="15" type="ORF">NK662_18960</name>
</gene>
<dbReference type="InterPro" id="IPR050736">
    <property type="entry name" value="Sensor_HK_Regulatory"/>
</dbReference>
<dbReference type="PANTHER" id="PTHR43711">
    <property type="entry name" value="TWO-COMPONENT HISTIDINE KINASE"/>
    <property type="match status" value="1"/>
</dbReference>
<evidence type="ECO:0000256" key="5">
    <source>
        <dbReference type="ARBA" id="ARBA00022553"/>
    </source>
</evidence>
<dbReference type="EMBL" id="JANCLT010000013">
    <property type="protein sequence ID" value="MCP8970601.1"/>
    <property type="molecule type" value="Genomic_DNA"/>
</dbReference>
<dbReference type="Gene3D" id="6.10.340.10">
    <property type="match status" value="1"/>
</dbReference>
<dbReference type="InterPro" id="IPR005467">
    <property type="entry name" value="His_kinase_dom"/>
</dbReference>
<evidence type="ECO:0000256" key="11">
    <source>
        <dbReference type="ARBA" id="ARBA00023136"/>
    </source>
</evidence>
<name>A0AA42BRP5_9BACI</name>
<keyword evidence="16" id="KW-1185">Reference proteome</keyword>
<keyword evidence="12" id="KW-0812">Transmembrane</keyword>
<dbReference type="SUPFAM" id="SSF158472">
    <property type="entry name" value="HAMP domain-like"/>
    <property type="match status" value="1"/>
</dbReference>
<dbReference type="CDD" id="cd00082">
    <property type="entry name" value="HisKA"/>
    <property type="match status" value="1"/>
</dbReference>
<proteinExistence type="predicted"/>
<dbReference type="GO" id="GO:0005886">
    <property type="term" value="C:plasma membrane"/>
    <property type="evidence" value="ECO:0007669"/>
    <property type="project" value="UniProtKB-SubCell"/>
</dbReference>
<keyword evidence="6" id="KW-0808">Transferase</keyword>
<comment type="caution">
    <text evidence="15">The sequence shown here is derived from an EMBL/GenBank/DDBJ whole genome shotgun (WGS) entry which is preliminary data.</text>
</comment>
<keyword evidence="12" id="KW-1133">Transmembrane helix</keyword>
<feature type="transmembrane region" description="Helical" evidence="12">
    <location>
        <begin position="168"/>
        <end position="190"/>
    </location>
</feature>
<evidence type="ECO:0000259" key="13">
    <source>
        <dbReference type="PROSITE" id="PS50109"/>
    </source>
</evidence>
<evidence type="ECO:0000256" key="12">
    <source>
        <dbReference type="SAM" id="Phobius"/>
    </source>
</evidence>
<keyword evidence="10" id="KW-0902">Two-component regulatory system</keyword>
<evidence type="ECO:0000256" key="9">
    <source>
        <dbReference type="ARBA" id="ARBA00022840"/>
    </source>
</evidence>
<dbReference type="RefSeq" id="WP_254760522.1">
    <property type="nucleotide sequence ID" value="NZ_JANCLT010000013.1"/>
</dbReference>
<evidence type="ECO:0000256" key="1">
    <source>
        <dbReference type="ARBA" id="ARBA00000085"/>
    </source>
</evidence>
<dbReference type="InterPro" id="IPR036097">
    <property type="entry name" value="HisK_dim/P_sf"/>
</dbReference>
<dbReference type="GO" id="GO:0005524">
    <property type="term" value="F:ATP binding"/>
    <property type="evidence" value="ECO:0007669"/>
    <property type="project" value="UniProtKB-KW"/>
</dbReference>
<keyword evidence="5" id="KW-0597">Phosphoprotein</keyword>
<dbReference type="SMART" id="SM00388">
    <property type="entry name" value="HisKA"/>
    <property type="match status" value="1"/>
</dbReference>
<keyword evidence="4" id="KW-1003">Cell membrane</keyword>
<dbReference type="AlphaFoldDB" id="A0AA42BRP5"/>
<dbReference type="SMART" id="SM00387">
    <property type="entry name" value="HATPase_c"/>
    <property type="match status" value="1"/>
</dbReference>
<dbReference type="Proteomes" id="UP001156102">
    <property type="component" value="Unassembled WGS sequence"/>
</dbReference>
<evidence type="ECO:0000313" key="15">
    <source>
        <dbReference type="EMBL" id="MCP8970601.1"/>
    </source>
</evidence>
<sequence length="479" mass="53102">MKRWKERLADGSLRVKLLSRTLLVLAALLLLVGVLQYVLMKDVVYKSKAASLQSQAMALPPDIWERGGRDRPPLFLAPDDGFAFIDWDGTFTALSSGQGAKPPQLSKEQYMQALQQRPSLHYQVVEDKDGTSQMVVLQPVMGREGKLQGLIQISTPTAPLQDLLLGQLAIFVGLAVLAMLVGLLCYLPVLRRTLVPLSTMVETAEQIDAGNLDTRFPVRQGQKEIDRLAASFNGMLERLETSFRIEQETKEQMRRFVADASHELRTPLTSINGFLDILLRGAARKPEQLERALTSMKSESARLNKLVNDLLLLARLEQTPEIQLSDGKLDELLRAMEPQLRILAGDRQLEPQLQPVSCRYDADKLKQVVLNLFYNAVQHTDPVEGHIRVQLQQKAGQVELAVEDNGAGISKEHAGHIFDRFYRSDSSRTRTYGGAGLGLSITKAIVAAHGGTIHVESEEGRGSRFFIRLPAEGDGAEAL</sequence>
<keyword evidence="9" id="KW-0067">ATP-binding</keyword>
<dbReference type="SUPFAM" id="SSF47384">
    <property type="entry name" value="Homodimeric domain of signal transducing histidine kinase"/>
    <property type="match status" value="1"/>
</dbReference>
<dbReference type="InterPro" id="IPR004358">
    <property type="entry name" value="Sig_transdc_His_kin-like_C"/>
</dbReference>
<dbReference type="Pfam" id="PF00512">
    <property type="entry name" value="HisKA"/>
    <property type="match status" value="1"/>
</dbReference>
<evidence type="ECO:0000256" key="3">
    <source>
        <dbReference type="ARBA" id="ARBA00012438"/>
    </source>
</evidence>
<dbReference type="FunFam" id="3.30.565.10:FF:000006">
    <property type="entry name" value="Sensor histidine kinase WalK"/>
    <property type="match status" value="1"/>
</dbReference>
<dbReference type="InterPro" id="IPR003594">
    <property type="entry name" value="HATPase_dom"/>
</dbReference>
<dbReference type="FunFam" id="1.10.287.130:FF:000001">
    <property type="entry name" value="Two-component sensor histidine kinase"/>
    <property type="match status" value="1"/>
</dbReference>
<evidence type="ECO:0000256" key="4">
    <source>
        <dbReference type="ARBA" id="ARBA00022475"/>
    </source>
</evidence>
<dbReference type="Pfam" id="PF02518">
    <property type="entry name" value="HATPase_c"/>
    <property type="match status" value="1"/>
</dbReference>
<dbReference type="Gene3D" id="1.10.287.130">
    <property type="match status" value="1"/>
</dbReference>
<evidence type="ECO:0000256" key="6">
    <source>
        <dbReference type="ARBA" id="ARBA00022679"/>
    </source>
</evidence>
<dbReference type="PRINTS" id="PR00344">
    <property type="entry name" value="BCTRLSENSOR"/>
</dbReference>
<feature type="transmembrane region" description="Helical" evidence="12">
    <location>
        <begin position="21"/>
        <end position="39"/>
    </location>
</feature>